<evidence type="ECO:0000313" key="5">
    <source>
        <dbReference type="EMBL" id="GGA20023.1"/>
    </source>
</evidence>
<evidence type="ECO:0000313" key="6">
    <source>
        <dbReference type="Proteomes" id="UP000628017"/>
    </source>
</evidence>
<dbReference type="Pfam" id="PF00392">
    <property type="entry name" value="GntR"/>
    <property type="match status" value="1"/>
</dbReference>
<sequence>MPVAFGISHTIAFRVNIFVYKNYNLALNLRGDATLDTELTRAEKIADTLEQLVFSGEYKDGDRLDEIKLAESFAVSRTPIREALQRLVLSGFAEQIPRRGVFVRLPGPVDLMEMFETMAEIEAACGRLAASRISDDGLALLRSTNTRCQEAIAALDVEAYYGENELFHQTIYRGSANSFLEKEARRLQNRLKPYRRTQLRFRGRMPQSMAEHELIVAALQNGDGDAAARALRDHVAVQGEKFQQLIASLNA</sequence>
<evidence type="ECO:0000256" key="3">
    <source>
        <dbReference type="ARBA" id="ARBA00023163"/>
    </source>
</evidence>
<dbReference type="GO" id="GO:0003700">
    <property type="term" value="F:DNA-binding transcription factor activity"/>
    <property type="evidence" value="ECO:0007669"/>
    <property type="project" value="InterPro"/>
</dbReference>
<dbReference type="SMART" id="SM00895">
    <property type="entry name" value="FCD"/>
    <property type="match status" value="1"/>
</dbReference>
<proteinExistence type="predicted"/>
<keyword evidence="2" id="KW-0238">DNA-binding</keyword>
<dbReference type="PROSITE" id="PS50949">
    <property type="entry name" value="HTH_GNTR"/>
    <property type="match status" value="1"/>
</dbReference>
<reference evidence="5" key="1">
    <citation type="journal article" date="2014" name="Int. J. Syst. Evol. Microbiol.">
        <title>Complete genome sequence of Corynebacterium casei LMG S-19264T (=DSM 44701T), isolated from a smear-ripened cheese.</title>
        <authorList>
            <consortium name="US DOE Joint Genome Institute (JGI-PGF)"/>
            <person name="Walter F."/>
            <person name="Albersmeier A."/>
            <person name="Kalinowski J."/>
            <person name="Ruckert C."/>
        </authorList>
    </citation>
    <scope>NUCLEOTIDE SEQUENCE</scope>
    <source>
        <strain evidence="5">CGMCC 1.15880</strain>
    </source>
</reference>
<protein>
    <submittedName>
        <fullName evidence="5">AsnC family transcriptional regulator</fullName>
    </submittedName>
</protein>
<reference evidence="5" key="2">
    <citation type="submission" date="2020-09" db="EMBL/GenBank/DDBJ databases">
        <authorList>
            <person name="Sun Q."/>
            <person name="Zhou Y."/>
        </authorList>
    </citation>
    <scope>NUCLEOTIDE SEQUENCE</scope>
    <source>
        <strain evidence="5">CGMCC 1.15880</strain>
    </source>
</reference>
<organism evidence="5 6">
    <name type="scientific">Neptunicoccus cionae</name>
    <dbReference type="NCBI Taxonomy" id="2035344"/>
    <lineage>
        <taxon>Bacteria</taxon>
        <taxon>Pseudomonadati</taxon>
        <taxon>Pseudomonadota</taxon>
        <taxon>Alphaproteobacteria</taxon>
        <taxon>Rhodobacterales</taxon>
        <taxon>Paracoccaceae</taxon>
        <taxon>Neptunicoccus</taxon>
    </lineage>
</organism>
<dbReference type="GO" id="GO:0003677">
    <property type="term" value="F:DNA binding"/>
    <property type="evidence" value="ECO:0007669"/>
    <property type="project" value="UniProtKB-KW"/>
</dbReference>
<keyword evidence="6" id="KW-1185">Reference proteome</keyword>
<keyword evidence="1" id="KW-0805">Transcription regulation</keyword>
<dbReference type="CDD" id="cd07377">
    <property type="entry name" value="WHTH_GntR"/>
    <property type="match status" value="1"/>
</dbReference>
<dbReference type="Pfam" id="PF07729">
    <property type="entry name" value="FCD"/>
    <property type="match status" value="1"/>
</dbReference>
<dbReference type="AlphaFoldDB" id="A0A916VQE4"/>
<dbReference type="PANTHER" id="PTHR43537">
    <property type="entry name" value="TRANSCRIPTIONAL REGULATOR, GNTR FAMILY"/>
    <property type="match status" value="1"/>
</dbReference>
<comment type="caution">
    <text evidence="5">The sequence shown here is derived from an EMBL/GenBank/DDBJ whole genome shotgun (WGS) entry which is preliminary data.</text>
</comment>
<dbReference type="InterPro" id="IPR036390">
    <property type="entry name" value="WH_DNA-bd_sf"/>
</dbReference>
<dbReference type="Gene3D" id="1.20.120.530">
    <property type="entry name" value="GntR ligand-binding domain-like"/>
    <property type="match status" value="1"/>
</dbReference>
<evidence type="ECO:0000256" key="1">
    <source>
        <dbReference type="ARBA" id="ARBA00023015"/>
    </source>
</evidence>
<name>A0A916VQE4_9RHOB</name>
<dbReference type="InterPro" id="IPR008920">
    <property type="entry name" value="TF_FadR/GntR_C"/>
</dbReference>
<dbReference type="PANTHER" id="PTHR43537:SF49">
    <property type="entry name" value="TRANSCRIPTIONAL REGULATORY PROTEIN"/>
    <property type="match status" value="1"/>
</dbReference>
<evidence type="ECO:0000256" key="2">
    <source>
        <dbReference type="ARBA" id="ARBA00023125"/>
    </source>
</evidence>
<keyword evidence="3" id="KW-0804">Transcription</keyword>
<dbReference type="InterPro" id="IPR011711">
    <property type="entry name" value="GntR_C"/>
</dbReference>
<dbReference type="SMART" id="SM00345">
    <property type="entry name" value="HTH_GNTR"/>
    <property type="match status" value="1"/>
</dbReference>
<dbReference type="InterPro" id="IPR036388">
    <property type="entry name" value="WH-like_DNA-bd_sf"/>
</dbReference>
<dbReference type="Gene3D" id="1.10.10.10">
    <property type="entry name" value="Winged helix-like DNA-binding domain superfamily/Winged helix DNA-binding domain"/>
    <property type="match status" value="1"/>
</dbReference>
<dbReference type="Proteomes" id="UP000628017">
    <property type="component" value="Unassembled WGS sequence"/>
</dbReference>
<dbReference type="EMBL" id="BMKA01000002">
    <property type="protein sequence ID" value="GGA20023.1"/>
    <property type="molecule type" value="Genomic_DNA"/>
</dbReference>
<evidence type="ECO:0000259" key="4">
    <source>
        <dbReference type="PROSITE" id="PS50949"/>
    </source>
</evidence>
<gene>
    <name evidence="5" type="primary">matR</name>
    <name evidence="5" type="ORF">GCM10011498_21200</name>
</gene>
<dbReference type="SUPFAM" id="SSF46785">
    <property type="entry name" value="Winged helix' DNA-binding domain"/>
    <property type="match status" value="1"/>
</dbReference>
<dbReference type="SUPFAM" id="SSF48008">
    <property type="entry name" value="GntR ligand-binding domain-like"/>
    <property type="match status" value="1"/>
</dbReference>
<dbReference type="InterPro" id="IPR000524">
    <property type="entry name" value="Tscrpt_reg_HTH_GntR"/>
</dbReference>
<feature type="domain" description="HTH gntR-type" evidence="4">
    <location>
        <begin position="39"/>
        <end position="106"/>
    </location>
</feature>
<accession>A0A916VQE4</accession>